<feature type="compositionally biased region" description="Basic residues" evidence="1">
    <location>
        <begin position="10"/>
        <end position="19"/>
    </location>
</feature>
<keyword evidence="4" id="KW-1185">Reference proteome</keyword>
<accession>A0A8J3II62</accession>
<feature type="compositionally biased region" description="Basic and acidic residues" evidence="1">
    <location>
        <begin position="71"/>
        <end position="82"/>
    </location>
</feature>
<comment type="caution">
    <text evidence="3">The sequence shown here is derived from an EMBL/GenBank/DDBJ whole genome shotgun (WGS) entry which is preliminary data.</text>
</comment>
<feature type="region of interest" description="Disordered" evidence="1">
    <location>
        <begin position="217"/>
        <end position="267"/>
    </location>
</feature>
<keyword evidence="2" id="KW-1133">Transmembrane helix</keyword>
<dbReference type="RefSeq" id="WP_220203682.1">
    <property type="nucleotide sequence ID" value="NZ_BNJK01000001.1"/>
</dbReference>
<gene>
    <name evidence="3" type="ORF">KSF_029180</name>
</gene>
<keyword evidence="2" id="KW-0812">Transmembrane</keyword>
<dbReference type="Proteomes" id="UP000597444">
    <property type="component" value="Unassembled WGS sequence"/>
</dbReference>
<organism evidence="3 4">
    <name type="scientific">Reticulibacter mediterranei</name>
    <dbReference type="NCBI Taxonomy" id="2778369"/>
    <lineage>
        <taxon>Bacteria</taxon>
        <taxon>Bacillati</taxon>
        <taxon>Chloroflexota</taxon>
        <taxon>Ktedonobacteria</taxon>
        <taxon>Ktedonobacterales</taxon>
        <taxon>Reticulibacteraceae</taxon>
        <taxon>Reticulibacter</taxon>
    </lineage>
</organism>
<feature type="region of interest" description="Disordered" evidence="1">
    <location>
        <begin position="1"/>
        <end position="134"/>
    </location>
</feature>
<feature type="compositionally biased region" description="Basic and acidic residues" evidence="1">
    <location>
        <begin position="108"/>
        <end position="123"/>
    </location>
</feature>
<feature type="transmembrane region" description="Helical" evidence="2">
    <location>
        <begin position="184"/>
        <end position="205"/>
    </location>
</feature>
<name>A0A8J3II62_9CHLR</name>
<feature type="compositionally biased region" description="Polar residues" evidence="1">
    <location>
        <begin position="125"/>
        <end position="134"/>
    </location>
</feature>
<evidence type="ECO:0000313" key="3">
    <source>
        <dbReference type="EMBL" id="GHO92870.1"/>
    </source>
</evidence>
<dbReference type="AlphaFoldDB" id="A0A8J3II62"/>
<keyword evidence="2" id="KW-0472">Membrane</keyword>
<evidence type="ECO:0000256" key="2">
    <source>
        <dbReference type="SAM" id="Phobius"/>
    </source>
</evidence>
<feature type="compositionally biased region" description="Low complexity" evidence="1">
    <location>
        <begin position="224"/>
        <end position="235"/>
    </location>
</feature>
<feature type="transmembrane region" description="Helical" evidence="2">
    <location>
        <begin position="142"/>
        <end position="164"/>
    </location>
</feature>
<feature type="compositionally biased region" description="Low complexity" evidence="1">
    <location>
        <begin position="37"/>
        <end position="51"/>
    </location>
</feature>
<evidence type="ECO:0000313" key="4">
    <source>
        <dbReference type="Proteomes" id="UP000597444"/>
    </source>
</evidence>
<proteinExistence type="predicted"/>
<reference evidence="3" key="1">
    <citation type="submission" date="2020-10" db="EMBL/GenBank/DDBJ databases">
        <title>Taxonomic study of unclassified bacteria belonging to the class Ktedonobacteria.</title>
        <authorList>
            <person name="Yabe S."/>
            <person name="Wang C.M."/>
            <person name="Zheng Y."/>
            <person name="Sakai Y."/>
            <person name="Cavaletti L."/>
            <person name="Monciardini P."/>
            <person name="Donadio S."/>
        </authorList>
    </citation>
    <scope>NUCLEOTIDE SEQUENCE</scope>
    <source>
        <strain evidence="3">ID150040</strain>
    </source>
</reference>
<evidence type="ECO:0000256" key="1">
    <source>
        <dbReference type="SAM" id="MobiDB-lite"/>
    </source>
</evidence>
<dbReference type="EMBL" id="BNJK01000001">
    <property type="protein sequence ID" value="GHO92870.1"/>
    <property type="molecule type" value="Genomic_DNA"/>
</dbReference>
<feature type="compositionally biased region" description="Basic and acidic residues" evidence="1">
    <location>
        <begin position="246"/>
        <end position="255"/>
    </location>
</feature>
<sequence length="267" mass="29276">MSQEYNNTLKKPRRTRSQRNRPVLVTDNENTIEEQATPEAEPVEEVVTTTPEPAPAKRSGPRLPNFFSTVEKSEKKEAEGKSDVVQARLARATRGKASTNTGKAAAVTKEDADTSSTKKDEKAPASSTRPATRPNQTFKTRYILGIAIYLFAANFIGTGITLLLNQMHADAVLIPPFDLFGGKVIIKTSTVLFLALLIIILVLLARFDLIPRSLAPSTAANNRSGSSKSSSDSGPKQPPSAIRQGVKGEDDHLYQEYRLSQRRTKKR</sequence>
<protein>
    <submittedName>
        <fullName evidence="3">Uncharacterized protein</fullName>
    </submittedName>
</protein>